<evidence type="ECO:0008006" key="4">
    <source>
        <dbReference type="Google" id="ProtNLM"/>
    </source>
</evidence>
<evidence type="ECO:0000313" key="2">
    <source>
        <dbReference type="EMBL" id="GLR48777.1"/>
    </source>
</evidence>
<keyword evidence="3" id="KW-1185">Reference proteome</keyword>
<feature type="compositionally biased region" description="Low complexity" evidence="1">
    <location>
        <begin position="71"/>
        <end position="88"/>
    </location>
</feature>
<comment type="caution">
    <text evidence="2">The sequence shown here is derived from an EMBL/GenBank/DDBJ whole genome shotgun (WGS) entry which is preliminary data.</text>
</comment>
<name>A0ABQ5ZAT5_9SPHN</name>
<feature type="region of interest" description="Disordered" evidence="1">
    <location>
        <begin position="53"/>
        <end position="88"/>
    </location>
</feature>
<proteinExistence type="predicted"/>
<feature type="region of interest" description="Disordered" evidence="1">
    <location>
        <begin position="1"/>
        <end position="23"/>
    </location>
</feature>
<dbReference type="Proteomes" id="UP001156703">
    <property type="component" value="Unassembled WGS sequence"/>
</dbReference>
<evidence type="ECO:0000256" key="1">
    <source>
        <dbReference type="SAM" id="MobiDB-lite"/>
    </source>
</evidence>
<organism evidence="2 3">
    <name type="scientific">Sphingomonas astaxanthinifaciens DSM 22298</name>
    <dbReference type="NCBI Taxonomy" id="1123267"/>
    <lineage>
        <taxon>Bacteria</taxon>
        <taxon>Pseudomonadati</taxon>
        <taxon>Pseudomonadota</taxon>
        <taxon>Alphaproteobacteria</taxon>
        <taxon>Sphingomonadales</taxon>
        <taxon>Sphingomonadaceae</taxon>
        <taxon>Sphingomonas</taxon>
    </lineage>
</organism>
<evidence type="ECO:0000313" key="3">
    <source>
        <dbReference type="Proteomes" id="UP001156703"/>
    </source>
</evidence>
<gene>
    <name evidence="2" type="ORF">GCM10007925_25000</name>
</gene>
<sequence>MKANPMRAPVSGSIITSGCDRADNHRTNGLAQATMTAMIGSEIAKTIAAKPIASSTDGGGWDHPAQTVIRTAATNAADTAASRAAANP</sequence>
<protein>
    <recommendedName>
        <fullName evidence="4">Lipoprotein</fullName>
    </recommendedName>
</protein>
<reference evidence="3" key="1">
    <citation type="journal article" date="2019" name="Int. J. Syst. Evol. Microbiol.">
        <title>The Global Catalogue of Microorganisms (GCM) 10K type strain sequencing project: providing services to taxonomists for standard genome sequencing and annotation.</title>
        <authorList>
            <consortium name="The Broad Institute Genomics Platform"/>
            <consortium name="The Broad Institute Genome Sequencing Center for Infectious Disease"/>
            <person name="Wu L."/>
            <person name="Ma J."/>
        </authorList>
    </citation>
    <scope>NUCLEOTIDE SEQUENCE [LARGE SCALE GENOMIC DNA]</scope>
    <source>
        <strain evidence="3">NBRC 102146</strain>
    </source>
</reference>
<dbReference type="PROSITE" id="PS51257">
    <property type="entry name" value="PROKAR_LIPOPROTEIN"/>
    <property type="match status" value="1"/>
</dbReference>
<accession>A0ABQ5ZAT5</accession>
<dbReference type="EMBL" id="BSOO01000042">
    <property type="protein sequence ID" value="GLR48777.1"/>
    <property type="molecule type" value="Genomic_DNA"/>
</dbReference>